<dbReference type="CDD" id="cd04301">
    <property type="entry name" value="NAT_SF"/>
    <property type="match status" value="1"/>
</dbReference>
<evidence type="ECO:0000256" key="1">
    <source>
        <dbReference type="SAM" id="MobiDB-lite"/>
    </source>
</evidence>
<dbReference type="Pfam" id="PF00583">
    <property type="entry name" value="Acetyltransf_1"/>
    <property type="match status" value="1"/>
</dbReference>
<dbReference type="InterPro" id="IPR016181">
    <property type="entry name" value="Acyl_CoA_acyltransferase"/>
</dbReference>
<reference evidence="3" key="1">
    <citation type="journal article" date="2019" name="Beilstein J. Org. Chem.">
        <title>Nanangenines: drimane sesquiterpenoids as the dominant metabolite cohort of a novel Australian fungus, Aspergillus nanangensis.</title>
        <authorList>
            <person name="Lacey H.J."/>
            <person name="Gilchrist C.L.M."/>
            <person name="Crombie A."/>
            <person name="Kalaitzis J.A."/>
            <person name="Vuong D."/>
            <person name="Rutledge P.J."/>
            <person name="Turner P."/>
            <person name="Pitt J.I."/>
            <person name="Lacey E."/>
            <person name="Chooi Y.H."/>
            <person name="Piggott A.M."/>
        </authorList>
    </citation>
    <scope>NUCLEOTIDE SEQUENCE</scope>
    <source>
        <strain evidence="3">MST-FP2251</strain>
    </source>
</reference>
<evidence type="ECO:0000313" key="3">
    <source>
        <dbReference type="EMBL" id="KAF9883361.1"/>
    </source>
</evidence>
<dbReference type="SUPFAM" id="SSF55729">
    <property type="entry name" value="Acyl-CoA N-acyltransferases (Nat)"/>
    <property type="match status" value="1"/>
</dbReference>
<dbReference type="InterPro" id="IPR000182">
    <property type="entry name" value="GNAT_dom"/>
</dbReference>
<dbReference type="GO" id="GO:0016747">
    <property type="term" value="F:acyltransferase activity, transferring groups other than amino-acyl groups"/>
    <property type="evidence" value="ECO:0007669"/>
    <property type="project" value="InterPro"/>
</dbReference>
<comment type="caution">
    <text evidence="3">The sequence shown here is derived from an EMBL/GenBank/DDBJ whole genome shotgun (WGS) entry which is preliminary data.</text>
</comment>
<organism evidence="3 4">
    <name type="scientific">Aspergillus nanangensis</name>
    <dbReference type="NCBI Taxonomy" id="2582783"/>
    <lineage>
        <taxon>Eukaryota</taxon>
        <taxon>Fungi</taxon>
        <taxon>Dikarya</taxon>
        <taxon>Ascomycota</taxon>
        <taxon>Pezizomycotina</taxon>
        <taxon>Eurotiomycetes</taxon>
        <taxon>Eurotiomycetidae</taxon>
        <taxon>Eurotiales</taxon>
        <taxon>Aspergillaceae</taxon>
        <taxon>Aspergillus</taxon>
        <taxon>Aspergillus subgen. Circumdati</taxon>
    </lineage>
</organism>
<dbReference type="PROSITE" id="PS51186">
    <property type="entry name" value="GNAT"/>
    <property type="match status" value="1"/>
</dbReference>
<feature type="region of interest" description="Disordered" evidence="1">
    <location>
        <begin position="1"/>
        <end position="36"/>
    </location>
</feature>
<evidence type="ECO:0000313" key="4">
    <source>
        <dbReference type="Proteomes" id="UP001194746"/>
    </source>
</evidence>
<proteinExistence type="predicted"/>
<dbReference type="Gene3D" id="3.40.630.30">
    <property type="match status" value="1"/>
</dbReference>
<sequence length="238" mass="26775">MPSSNTFTTTLLPPPNKPLTRPTPTTPTPPTNPQAFNDAFTVRTKVFVDEQSCSLDEELDADDPRSWHWVIYDDTKPIATIRLVPPPHAPHAAFADPAQATTLPRYDLQAEPCVRITRVAVLTEYRGNGLGRELVEAALGWAATHGDEIQEAYERVIREEEEEGKKKKMMMMGEKEGEGRGSEMGELRRWTGLALAHAQVSVEKMYVRMGFRTDEPLGRWMEEGIEHVGMWRCVQVCG</sequence>
<dbReference type="EMBL" id="VCAU01000168">
    <property type="protein sequence ID" value="KAF9883361.1"/>
    <property type="molecule type" value="Genomic_DNA"/>
</dbReference>
<reference evidence="3" key="2">
    <citation type="submission" date="2020-02" db="EMBL/GenBank/DDBJ databases">
        <authorList>
            <person name="Gilchrist C.L.M."/>
            <person name="Chooi Y.-H."/>
        </authorList>
    </citation>
    <scope>NUCLEOTIDE SEQUENCE</scope>
    <source>
        <strain evidence="3">MST-FP2251</strain>
    </source>
</reference>
<dbReference type="Proteomes" id="UP001194746">
    <property type="component" value="Unassembled WGS sequence"/>
</dbReference>
<evidence type="ECO:0000259" key="2">
    <source>
        <dbReference type="PROSITE" id="PS51186"/>
    </source>
</evidence>
<gene>
    <name evidence="3" type="ORF">FE257_003528</name>
</gene>
<dbReference type="AlphaFoldDB" id="A0AAD4GNH8"/>
<protein>
    <recommendedName>
        <fullName evidence="2">N-acetyltransferase domain-containing protein</fullName>
    </recommendedName>
</protein>
<name>A0AAD4GNH8_ASPNN</name>
<accession>A0AAD4GNH8</accession>
<feature type="compositionally biased region" description="Low complexity" evidence="1">
    <location>
        <begin position="1"/>
        <end position="11"/>
    </location>
</feature>
<keyword evidence="4" id="KW-1185">Reference proteome</keyword>
<feature type="domain" description="N-acetyltransferase" evidence="2">
    <location>
        <begin position="26"/>
        <end position="235"/>
    </location>
</feature>